<keyword evidence="7 14" id="KW-0819">tRNA processing</keyword>
<dbReference type="PANTHER" id="PTHR13767">
    <property type="entry name" value="TRNA-PSEUDOURIDINE SYNTHASE"/>
    <property type="match status" value="1"/>
</dbReference>
<evidence type="ECO:0000256" key="3">
    <source>
        <dbReference type="ARBA" id="ARBA00005642"/>
    </source>
</evidence>
<dbReference type="EMBL" id="FUXC01000007">
    <property type="protein sequence ID" value="SJZ83033.1"/>
    <property type="molecule type" value="Genomic_DNA"/>
</dbReference>
<keyword evidence="8" id="KW-0548">Nucleotidyltransferase</keyword>
<keyword evidence="12 14" id="KW-0413">Isomerase</keyword>
<comment type="catalytic activity">
    <reaction evidence="13">
        <text>FMN + ATP + H(+) = FAD + diphosphate</text>
        <dbReference type="Rhea" id="RHEA:17237"/>
        <dbReference type="ChEBI" id="CHEBI:15378"/>
        <dbReference type="ChEBI" id="CHEBI:30616"/>
        <dbReference type="ChEBI" id="CHEBI:33019"/>
        <dbReference type="ChEBI" id="CHEBI:57692"/>
        <dbReference type="ChEBI" id="CHEBI:58210"/>
        <dbReference type="EC" id="2.7.7.2"/>
    </reaction>
</comment>
<evidence type="ECO:0000256" key="9">
    <source>
        <dbReference type="ARBA" id="ARBA00022741"/>
    </source>
</evidence>
<dbReference type="Gene3D" id="3.40.50.620">
    <property type="entry name" value="HUPs"/>
    <property type="match status" value="1"/>
</dbReference>
<evidence type="ECO:0000256" key="12">
    <source>
        <dbReference type="ARBA" id="ARBA00023235"/>
    </source>
</evidence>
<feature type="domain" description="FAD synthetase" evidence="16">
    <location>
        <begin position="355"/>
        <end position="504"/>
    </location>
</feature>
<evidence type="ECO:0000259" key="17">
    <source>
        <dbReference type="Pfam" id="PF16198"/>
    </source>
</evidence>
<feature type="domain" description="tRNA pseudouridylate synthase B C-terminal" evidence="17">
    <location>
        <begin position="183"/>
        <end position="223"/>
    </location>
</feature>
<evidence type="ECO:0000256" key="8">
    <source>
        <dbReference type="ARBA" id="ARBA00022695"/>
    </source>
</evidence>
<dbReference type="CDD" id="cd02573">
    <property type="entry name" value="PseudoU_synth_EcTruB"/>
    <property type="match status" value="1"/>
</dbReference>
<protein>
    <recommendedName>
        <fullName evidence="14">tRNA pseudouridine synthase B</fullName>
        <ecNumber evidence="14">5.4.99.25</ecNumber>
    </recommendedName>
    <alternativeName>
        <fullName evidence="14">tRNA pseudouridine(55) synthase</fullName>
        <shortName evidence="14">Psi55 synthase</shortName>
    </alternativeName>
    <alternativeName>
        <fullName evidence="14">tRNA pseudouridylate synthase</fullName>
    </alternativeName>
    <alternativeName>
        <fullName evidence="14">tRNA-uridine isomerase</fullName>
    </alternativeName>
</protein>
<dbReference type="SUPFAM" id="SSF55120">
    <property type="entry name" value="Pseudouridine synthase"/>
    <property type="match status" value="1"/>
</dbReference>
<evidence type="ECO:0000259" key="16">
    <source>
        <dbReference type="Pfam" id="PF06574"/>
    </source>
</evidence>
<name>A0A1T4NV01_9SPIR</name>
<dbReference type="RefSeq" id="WP_078931084.1">
    <property type="nucleotide sequence ID" value="NZ_FUXC01000007.1"/>
</dbReference>
<dbReference type="GO" id="GO:0003919">
    <property type="term" value="F:FMN adenylyltransferase activity"/>
    <property type="evidence" value="ECO:0007669"/>
    <property type="project" value="UniProtKB-EC"/>
</dbReference>
<evidence type="ECO:0000256" key="1">
    <source>
        <dbReference type="ARBA" id="ARBA00000385"/>
    </source>
</evidence>
<dbReference type="GeneID" id="303367577"/>
<comment type="catalytic activity">
    <reaction evidence="1 14">
        <text>uridine(55) in tRNA = pseudouridine(55) in tRNA</text>
        <dbReference type="Rhea" id="RHEA:42532"/>
        <dbReference type="Rhea" id="RHEA-COMP:10101"/>
        <dbReference type="Rhea" id="RHEA-COMP:10102"/>
        <dbReference type="ChEBI" id="CHEBI:65314"/>
        <dbReference type="ChEBI" id="CHEBI:65315"/>
        <dbReference type="EC" id="5.4.99.25"/>
    </reaction>
</comment>
<sequence length="613" mass="68356">MKSADSRQTGNSANSGILLLSKQSGETSFASLSAVKKSLGTKKVGHTGTLDSFADGLLVVLTGHLTRLVSHITNFGKTYLALIEFGSETDTLDPTGNVIKTGRIPDEEEVRTALKKFKGEIDQVPPKFSALHVNGKRASDLMRSGEEVELAPRKITIHSIILLDFFEKYALVEVSCSKGTYIRSLARDIAKECGTVAHLRALRRTGVGPFYLKNAAGHEDLEEFTISNLVYGEKKSPKNRKEDPGFAEQVKNSTYPMTAEIARLCGFSPAMLCTGYVQDFANGRLLRRHSFYFEEKTPENCELAVFYPDLKFAGTVKRNGRKFSYGFVIPPEEQKLKIYSWEQVVNGNPLKDFGNKETALSIGSFDGMHIGHDSIFDSILEKKQLVPGIVTFRHTTRLEKSGKDFSGEVSSLSQKLEFFMRKGFNFVVVIDFSDDFTKIQGNDFLSILKNNCNVKYLAEGEDFRCGYKGLTDIPALKEFCAKNQIELNVVSFVDYSGKKVSSSRIREDVLDKKFNEISIMLKNPYTIDCAGFEWYRETIEGKNYLTAKKHGIQIFPPDGEYTVKIKMVISGSEEISATKTVACKLDSGLLRVLDSDGSLRGFVRAIQFGYPEK</sequence>
<dbReference type="GO" id="GO:1990481">
    <property type="term" value="P:mRNA pseudouridine synthesis"/>
    <property type="evidence" value="ECO:0007669"/>
    <property type="project" value="TreeGrafter"/>
</dbReference>
<evidence type="ECO:0000256" key="10">
    <source>
        <dbReference type="ARBA" id="ARBA00022827"/>
    </source>
</evidence>
<dbReference type="STRING" id="225004.SAMN02745152_01340"/>
<comment type="similarity">
    <text evidence="3 14">Belongs to the pseudouridine synthase TruB family. Type 1 subfamily.</text>
</comment>
<dbReference type="OrthoDB" id="9802309at2"/>
<evidence type="ECO:0000313" key="18">
    <source>
        <dbReference type="EMBL" id="SJZ83033.1"/>
    </source>
</evidence>
<dbReference type="InterPro" id="IPR002501">
    <property type="entry name" value="PsdUridine_synth_N"/>
</dbReference>
<dbReference type="GO" id="GO:0003723">
    <property type="term" value="F:RNA binding"/>
    <property type="evidence" value="ECO:0007669"/>
    <property type="project" value="InterPro"/>
</dbReference>
<keyword evidence="4" id="KW-0285">Flavoprotein</keyword>
<accession>A0A1T4NV01</accession>
<dbReference type="EC" id="5.4.99.25" evidence="14"/>
<evidence type="ECO:0000256" key="6">
    <source>
        <dbReference type="ARBA" id="ARBA00022679"/>
    </source>
</evidence>
<dbReference type="InterPro" id="IPR020103">
    <property type="entry name" value="PsdUridine_synth_cat_dom_sf"/>
</dbReference>
<dbReference type="HAMAP" id="MF_01080">
    <property type="entry name" value="TruB_bact"/>
    <property type="match status" value="1"/>
</dbReference>
<dbReference type="Pfam" id="PF01509">
    <property type="entry name" value="TruB_N"/>
    <property type="match status" value="1"/>
</dbReference>
<keyword evidence="5" id="KW-0288">FMN</keyword>
<dbReference type="GO" id="GO:0005524">
    <property type="term" value="F:ATP binding"/>
    <property type="evidence" value="ECO:0007669"/>
    <property type="project" value="UniProtKB-KW"/>
</dbReference>
<evidence type="ECO:0000256" key="5">
    <source>
        <dbReference type="ARBA" id="ARBA00022643"/>
    </source>
</evidence>
<gene>
    <name evidence="14" type="primary">truB</name>
    <name evidence="18" type="ORF">SAMN02745152_01340</name>
</gene>
<proteinExistence type="inferred from homology"/>
<organism evidence="18 19">
    <name type="scientific">Treponema berlinense</name>
    <dbReference type="NCBI Taxonomy" id="225004"/>
    <lineage>
        <taxon>Bacteria</taxon>
        <taxon>Pseudomonadati</taxon>
        <taxon>Spirochaetota</taxon>
        <taxon>Spirochaetia</taxon>
        <taxon>Spirochaetales</taxon>
        <taxon>Treponemataceae</taxon>
        <taxon>Treponema</taxon>
    </lineage>
</organism>
<keyword evidence="10" id="KW-0274">FAD</keyword>
<comment type="function">
    <text evidence="14">Responsible for synthesis of pseudouridine from uracil-55 in the psi GC loop of transfer RNAs.</text>
</comment>
<dbReference type="InterPro" id="IPR032819">
    <property type="entry name" value="TruB_C"/>
</dbReference>
<dbReference type="InterPro" id="IPR014729">
    <property type="entry name" value="Rossmann-like_a/b/a_fold"/>
</dbReference>
<dbReference type="InterPro" id="IPR014780">
    <property type="entry name" value="tRNA_psdUridine_synth_TruB"/>
</dbReference>
<dbReference type="AlphaFoldDB" id="A0A1T4NV01"/>
<keyword evidence="19" id="KW-1185">Reference proteome</keyword>
<dbReference type="PANTHER" id="PTHR13767:SF2">
    <property type="entry name" value="PSEUDOURIDYLATE SYNTHASE TRUB1"/>
    <property type="match status" value="1"/>
</dbReference>
<dbReference type="GO" id="GO:0009231">
    <property type="term" value="P:riboflavin biosynthetic process"/>
    <property type="evidence" value="ECO:0007669"/>
    <property type="project" value="InterPro"/>
</dbReference>
<feature type="domain" description="Pseudouridine synthase II N-terminal" evidence="15">
    <location>
        <begin position="36"/>
        <end position="182"/>
    </location>
</feature>
<dbReference type="NCBIfam" id="TIGR00431">
    <property type="entry name" value="TruB"/>
    <property type="match status" value="1"/>
</dbReference>
<reference evidence="18 19" key="1">
    <citation type="submission" date="2017-02" db="EMBL/GenBank/DDBJ databases">
        <authorList>
            <person name="Peterson S.W."/>
        </authorList>
    </citation>
    <scope>NUCLEOTIDE SEQUENCE [LARGE SCALE GENOMIC DNA]</scope>
    <source>
        <strain evidence="18 19">ATCC BAA-909</strain>
    </source>
</reference>
<evidence type="ECO:0000256" key="7">
    <source>
        <dbReference type="ARBA" id="ARBA00022694"/>
    </source>
</evidence>
<keyword evidence="11" id="KW-0067">ATP-binding</keyword>
<keyword evidence="9" id="KW-0547">Nucleotide-binding</keyword>
<dbReference type="Proteomes" id="UP000190395">
    <property type="component" value="Unassembled WGS sequence"/>
</dbReference>
<evidence type="ECO:0000256" key="4">
    <source>
        <dbReference type="ARBA" id="ARBA00022630"/>
    </source>
</evidence>
<dbReference type="Pfam" id="PF06574">
    <property type="entry name" value="FAD_syn"/>
    <property type="match status" value="1"/>
</dbReference>
<dbReference type="Gene3D" id="3.30.2350.10">
    <property type="entry name" value="Pseudouridine synthase"/>
    <property type="match status" value="1"/>
</dbReference>
<dbReference type="UniPathway" id="UPA00277">
    <property type="reaction ID" value="UER00407"/>
</dbReference>
<dbReference type="GO" id="GO:0160148">
    <property type="term" value="F:tRNA pseudouridine(55) synthase activity"/>
    <property type="evidence" value="ECO:0007669"/>
    <property type="project" value="UniProtKB-EC"/>
</dbReference>
<dbReference type="GO" id="GO:0031119">
    <property type="term" value="P:tRNA pseudouridine synthesis"/>
    <property type="evidence" value="ECO:0007669"/>
    <property type="project" value="UniProtKB-UniRule"/>
</dbReference>
<dbReference type="GO" id="GO:0006747">
    <property type="term" value="P:FAD biosynthetic process"/>
    <property type="evidence" value="ECO:0007669"/>
    <property type="project" value="UniProtKB-UniPathway"/>
</dbReference>
<dbReference type="Pfam" id="PF16198">
    <property type="entry name" value="TruB_C_2"/>
    <property type="match status" value="1"/>
</dbReference>
<keyword evidence="6" id="KW-0808">Transferase</keyword>
<evidence type="ECO:0000259" key="15">
    <source>
        <dbReference type="Pfam" id="PF01509"/>
    </source>
</evidence>
<evidence type="ECO:0000256" key="2">
    <source>
        <dbReference type="ARBA" id="ARBA00004726"/>
    </source>
</evidence>
<evidence type="ECO:0000256" key="14">
    <source>
        <dbReference type="HAMAP-Rule" id="MF_01080"/>
    </source>
</evidence>
<comment type="pathway">
    <text evidence="2">Cofactor biosynthesis; FAD biosynthesis; FAD from FMN: step 1/1.</text>
</comment>
<evidence type="ECO:0000313" key="19">
    <source>
        <dbReference type="Proteomes" id="UP000190395"/>
    </source>
</evidence>
<evidence type="ECO:0000256" key="13">
    <source>
        <dbReference type="ARBA" id="ARBA00049494"/>
    </source>
</evidence>
<dbReference type="SUPFAM" id="SSF52374">
    <property type="entry name" value="Nucleotidylyl transferase"/>
    <property type="match status" value="1"/>
</dbReference>
<dbReference type="InterPro" id="IPR015864">
    <property type="entry name" value="FAD_synthase"/>
</dbReference>
<feature type="active site" description="Nucleophile" evidence="14">
    <location>
        <position position="51"/>
    </location>
</feature>
<evidence type="ECO:0000256" key="11">
    <source>
        <dbReference type="ARBA" id="ARBA00022840"/>
    </source>
</evidence>